<dbReference type="PANTHER" id="PTHR28529:SF2">
    <property type="entry name" value="DNA REPAIR PROTEIN SWI5 HOMOLOG"/>
    <property type="match status" value="1"/>
</dbReference>
<evidence type="ECO:0000313" key="12">
    <source>
        <dbReference type="Ensembl" id="ENSDCDP00010006181.1"/>
    </source>
</evidence>
<evidence type="ECO:0000256" key="11">
    <source>
        <dbReference type="SAM" id="Phobius"/>
    </source>
</evidence>
<comment type="function">
    <text evidence="7">Component of the SWI5-SFR1 complex, a complex required for double-strand break repair via homologous recombination.</text>
</comment>
<comment type="subunit">
    <text evidence="8">Component of the swi5-sfr1 complex.</text>
</comment>
<evidence type="ECO:0000256" key="2">
    <source>
        <dbReference type="ARBA" id="ARBA00019825"/>
    </source>
</evidence>
<name>A0AAY4AFW6_9TELE</name>
<feature type="region of interest" description="Disordered" evidence="10">
    <location>
        <begin position="76"/>
        <end position="99"/>
    </location>
</feature>
<keyword evidence="13" id="KW-1185">Reference proteome</keyword>
<reference evidence="12 13" key="1">
    <citation type="submission" date="2020-06" db="EMBL/GenBank/DDBJ databases">
        <authorList>
            <consortium name="Wellcome Sanger Institute Data Sharing"/>
        </authorList>
    </citation>
    <scope>NUCLEOTIDE SEQUENCE [LARGE SCALE GENOMIC DNA]</scope>
</reference>
<sequence length="214" mass="24310">MIQMIYLSESFPPKPRLIALTTNKKPSNLHQSHSRVSSRLFLSREERRDSVQILSSRPNVKGTYRAARFRGREPYKMDPERSAGAGATPRRGAAAVRARLKRTPGSNKVNSKFKSPVQAPRTPVSRLSVEEEVEDLKRRSAELDAEIALLEKDGLRIEELDQHIELLHEYNDIKDIAQTLLGQLGEARTLCTIILCFVTFVLVEYVMLSIHYVI</sequence>
<dbReference type="Pfam" id="PF07061">
    <property type="entry name" value="Swi5"/>
    <property type="match status" value="1"/>
</dbReference>
<organism evidence="12 13">
    <name type="scientific">Denticeps clupeoides</name>
    <name type="common">denticle herring</name>
    <dbReference type="NCBI Taxonomy" id="299321"/>
    <lineage>
        <taxon>Eukaryota</taxon>
        <taxon>Metazoa</taxon>
        <taxon>Chordata</taxon>
        <taxon>Craniata</taxon>
        <taxon>Vertebrata</taxon>
        <taxon>Euteleostomi</taxon>
        <taxon>Actinopterygii</taxon>
        <taxon>Neopterygii</taxon>
        <taxon>Teleostei</taxon>
        <taxon>Clupei</taxon>
        <taxon>Clupeiformes</taxon>
        <taxon>Denticipitoidei</taxon>
        <taxon>Denticipitidae</taxon>
        <taxon>Denticeps</taxon>
    </lineage>
</organism>
<evidence type="ECO:0000256" key="10">
    <source>
        <dbReference type="SAM" id="MobiDB-lite"/>
    </source>
</evidence>
<evidence type="ECO:0000256" key="1">
    <source>
        <dbReference type="ARBA" id="ARBA00008060"/>
    </source>
</evidence>
<comment type="similarity">
    <text evidence="1">Belongs to the SWI5/SAE3 family.</text>
</comment>
<dbReference type="GO" id="GO:0034974">
    <property type="term" value="C:Swi5-Swi2 complex"/>
    <property type="evidence" value="ECO:0007669"/>
    <property type="project" value="TreeGrafter"/>
</dbReference>
<evidence type="ECO:0000256" key="4">
    <source>
        <dbReference type="ARBA" id="ARBA00023054"/>
    </source>
</evidence>
<dbReference type="InterPro" id="IPR010760">
    <property type="entry name" value="DNA-repair_Swi5"/>
</dbReference>
<evidence type="ECO:0000256" key="3">
    <source>
        <dbReference type="ARBA" id="ARBA00022763"/>
    </source>
</evidence>
<feature type="compositionally biased region" description="Low complexity" evidence="10">
    <location>
        <begin position="82"/>
        <end position="97"/>
    </location>
</feature>
<dbReference type="GeneTree" id="ENSGT00990000204868"/>
<gene>
    <name evidence="12" type="primary">swi5</name>
</gene>
<dbReference type="FunFam" id="1.20.5.170:FF:000056">
    <property type="entry name" value="DNA repair protein SWI5 homolog"/>
    <property type="match status" value="1"/>
</dbReference>
<keyword evidence="11" id="KW-1133">Transmembrane helix</keyword>
<evidence type="ECO:0000256" key="5">
    <source>
        <dbReference type="ARBA" id="ARBA00023204"/>
    </source>
</evidence>
<accession>A0AAY4AFW6</accession>
<feature type="coiled-coil region" evidence="9">
    <location>
        <begin position="126"/>
        <end position="153"/>
    </location>
</feature>
<dbReference type="Gene3D" id="1.20.5.170">
    <property type="match status" value="1"/>
</dbReference>
<keyword evidence="11" id="KW-0812">Transmembrane</keyword>
<keyword evidence="3" id="KW-0227">DNA damage</keyword>
<protein>
    <recommendedName>
        <fullName evidence="2">DNA repair protein SWI5 homolog</fullName>
    </recommendedName>
    <alternativeName>
        <fullName evidence="6">Protein SAE3 homolog</fullName>
    </alternativeName>
</protein>
<evidence type="ECO:0000256" key="9">
    <source>
        <dbReference type="SAM" id="Coils"/>
    </source>
</evidence>
<dbReference type="Ensembl" id="ENSDCDT00010006393.1">
    <property type="protein sequence ID" value="ENSDCDP00010006181.1"/>
    <property type="gene ID" value="ENSDCDG00010002686.1"/>
</dbReference>
<evidence type="ECO:0000256" key="6">
    <source>
        <dbReference type="ARBA" id="ARBA00030081"/>
    </source>
</evidence>
<feature type="transmembrane region" description="Helical" evidence="11">
    <location>
        <begin position="190"/>
        <end position="213"/>
    </location>
</feature>
<reference evidence="12" key="3">
    <citation type="submission" date="2025-09" db="UniProtKB">
        <authorList>
            <consortium name="Ensembl"/>
        </authorList>
    </citation>
    <scope>IDENTIFICATION</scope>
</reference>
<dbReference type="AlphaFoldDB" id="A0AAY4AFW6"/>
<dbReference type="Proteomes" id="UP000694580">
    <property type="component" value="Chromosome 3"/>
</dbReference>
<dbReference type="GO" id="GO:0032798">
    <property type="term" value="C:Swi5-Sfr1 complex"/>
    <property type="evidence" value="ECO:0007669"/>
    <property type="project" value="TreeGrafter"/>
</dbReference>
<keyword evidence="5" id="KW-0234">DNA repair</keyword>
<evidence type="ECO:0000313" key="13">
    <source>
        <dbReference type="Proteomes" id="UP000694580"/>
    </source>
</evidence>
<reference evidence="12" key="2">
    <citation type="submission" date="2025-08" db="UniProtKB">
        <authorList>
            <consortium name="Ensembl"/>
        </authorList>
    </citation>
    <scope>IDENTIFICATION</scope>
</reference>
<proteinExistence type="inferred from homology"/>
<evidence type="ECO:0000256" key="7">
    <source>
        <dbReference type="ARBA" id="ARBA00059338"/>
    </source>
</evidence>
<keyword evidence="4 9" id="KW-0175">Coiled coil</keyword>
<dbReference type="GO" id="GO:0000724">
    <property type="term" value="P:double-strand break repair via homologous recombination"/>
    <property type="evidence" value="ECO:0007669"/>
    <property type="project" value="UniProtKB-ARBA"/>
</dbReference>
<dbReference type="PANTHER" id="PTHR28529">
    <property type="entry name" value="DNA REPAIR PROTEIN SWI5 HOMOLOG"/>
    <property type="match status" value="1"/>
</dbReference>
<keyword evidence="11" id="KW-0472">Membrane</keyword>
<evidence type="ECO:0000256" key="8">
    <source>
        <dbReference type="ARBA" id="ARBA00064461"/>
    </source>
</evidence>